<feature type="domain" description="DUF4220" evidence="2">
    <location>
        <begin position="48"/>
        <end position="370"/>
    </location>
</feature>
<keyword evidence="1" id="KW-0472">Membrane</keyword>
<dbReference type="InterPro" id="IPR007658">
    <property type="entry name" value="DUF594"/>
</dbReference>
<feature type="transmembrane region" description="Helical" evidence="1">
    <location>
        <begin position="270"/>
        <end position="290"/>
    </location>
</feature>
<protein>
    <recommendedName>
        <fullName evidence="2">DUF4220 domain-containing protein</fullName>
    </recommendedName>
</protein>
<dbReference type="InterPro" id="IPR025315">
    <property type="entry name" value="DUF4220"/>
</dbReference>
<feature type="transmembrane region" description="Helical" evidence="1">
    <location>
        <begin position="302"/>
        <end position="328"/>
    </location>
</feature>
<dbReference type="AlphaFoldDB" id="A0A2S3H5Z5"/>
<feature type="transmembrane region" description="Helical" evidence="1">
    <location>
        <begin position="139"/>
        <end position="156"/>
    </location>
</feature>
<dbReference type="PANTHER" id="PTHR31325">
    <property type="entry name" value="OS01G0798800 PROTEIN-RELATED"/>
    <property type="match status" value="1"/>
</dbReference>
<proteinExistence type="predicted"/>
<organism evidence="3">
    <name type="scientific">Panicum hallii</name>
    <dbReference type="NCBI Taxonomy" id="206008"/>
    <lineage>
        <taxon>Eukaryota</taxon>
        <taxon>Viridiplantae</taxon>
        <taxon>Streptophyta</taxon>
        <taxon>Embryophyta</taxon>
        <taxon>Tracheophyta</taxon>
        <taxon>Spermatophyta</taxon>
        <taxon>Magnoliopsida</taxon>
        <taxon>Liliopsida</taxon>
        <taxon>Poales</taxon>
        <taxon>Poaceae</taxon>
        <taxon>PACMAD clade</taxon>
        <taxon>Panicoideae</taxon>
        <taxon>Panicodae</taxon>
        <taxon>Paniceae</taxon>
        <taxon>Panicinae</taxon>
        <taxon>Panicum</taxon>
        <taxon>Panicum sect. Panicum</taxon>
    </lineage>
</organism>
<evidence type="ECO:0000256" key="1">
    <source>
        <dbReference type="SAM" id="Phobius"/>
    </source>
</evidence>
<keyword evidence="1" id="KW-0812">Transmembrane</keyword>
<accession>A0A2S3H5Z5</accession>
<dbReference type="Proteomes" id="UP000243499">
    <property type="component" value="Chromosome 3"/>
</dbReference>
<feature type="transmembrane region" description="Helical" evidence="1">
    <location>
        <begin position="12"/>
        <end position="34"/>
    </location>
</feature>
<dbReference type="Pfam" id="PF04578">
    <property type="entry name" value="DUF594"/>
    <property type="match status" value="1"/>
</dbReference>
<feature type="transmembrane region" description="Helical" evidence="1">
    <location>
        <begin position="79"/>
        <end position="99"/>
    </location>
</feature>
<sequence>MVGGIEHLWSEWAVQILVLLSLSLQIFLFISADFRRRNASTVLRALLWLAYLAADSTGTYTIGHLSIGGLARAHGLVPFWAPFLLLHLGGQDTITAYALEDNRLWLRHLQTLLVQALGVSYVIYRYISWQPQPQATHRNLVAASILMLVAGAAKYVERIWALKCTDNEGMNDFLDKRCEESYGAPSYDDAIGDLEKMDAEEGILYGARTLLGLCLRMFLAHNPGTSHYENGVTGYFLGRKQIYEVVHMELSLVYDIIYTKARVVHTWYGFCTRVCSLLVVASAFLLFQGVSKDGYARADVAITYVLLVGAILVELTSGVSAICSTWTCHYLYWWRWHRLHGVIISLRRLVKARRRRAWPATIGQFNMIDYCAGPISVSETLSRVKIHQLPSPKQVSARLKDLLLDEILRIAERHVGMEEPMNALGQNPELPALDADFDARIIIWHTATSAILFAVHVRDNDSDHAEAVEVLSDYMMFLLAKHPEMLPGPNRRPVYAGALVWLNSICDNNIGPPLNRTRAELARDLLKEGREPDNPVRRHKSPCKIGAELAIDLLNKGWGTQHLLQAIFGLWVEMMCFAGSHCNKDSHIRNLTRGGEFLTIVWVLTRHLGEITRDRRGLRL</sequence>
<feature type="transmembrane region" description="Helical" evidence="1">
    <location>
        <begin position="46"/>
        <end position="67"/>
    </location>
</feature>
<dbReference type="Gramene" id="PAN16148">
    <property type="protein sequence ID" value="PAN16148"/>
    <property type="gene ID" value="PAHAL_3G039900"/>
</dbReference>
<feature type="transmembrane region" description="Helical" evidence="1">
    <location>
        <begin position="111"/>
        <end position="127"/>
    </location>
</feature>
<name>A0A2S3H5Z5_9POAL</name>
<keyword evidence="1" id="KW-1133">Transmembrane helix</keyword>
<dbReference type="Pfam" id="PF13968">
    <property type="entry name" value="DUF4220"/>
    <property type="match status" value="1"/>
</dbReference>
<dbReference type="EMBL" id="CM008048">
    <property type="protein sequence ID" value="PAN16148.1"/>
    <property type="molecule type" value="Genomic_DNA"/>
</dbReference>
<reference evidence="3" key="1">
    <citation type="submission" date="2018-04" db="EMBL/GenBank/DDBJ databases">
        <title>WGS assembly of Panicum hallii.</title>
        <authorList>
            <person name="Lovell J."/>
            <person name="Jenkins J."/>
            <person name="Lowry D."/>
            <person name="Mamidi S."/>
            <person name="Sreedasyam A."/>
            <person name="Weng X."/>
            <person name="Barry K."/>
            <person name="Bonette J."/>
            <person name="Campitelli B."/>
            <person name="Daum C."/>
            <person name="Gordon S."/>
            <person name="Gould B."/>
            <person name="Lipzen A."/>
            <person name="Macqueen A."/>
            <person name="Palacio-Mejia J."/>
            <person name="Plott C."/>
            <person name="Shakirov E."/>
            <person name="Shu S."/>
            <person name="Yoshinaga Y."/>
            <person name="Zane M."/>
            <person name="Rokhsar D."/>
            <person name="Grimwood J."/>
            <person name="Schmutz J."/>
            <person name="Juenger T."/>
        </authorList>
    </citation>
    <scope>NUCLEOTIDE SEQUENCE [LARGE SCALE GENOMIC DNA]</scope>
    <source>
        <strain evidence="3">FIL2</strain>
    </source>
</reference>
<evidence type="ECO:0000259" key="2">
    <source>
        <dbReference type="Pfam" id="PF13968"/>
    </source>
</evidence>
<evidence type="ECO:0000313" key="3">
    <source>
        <dbReference type="EMBL" id="PAN16148.1"/>
    </source>
</evidence>
<gene>
    <name evidence="3" type="ORF">PAHAL_3G039900</name>
</gene>